<proteinExistence type="predicted"/>
<accession>A0AC60QPP1</accession>
<reference evidence="1 2" key="1">
    <citation type="journal article" date="2020" name="Cell">
        <title>Large-Scale Comparative Analyses of Tick Genomes Elucidate Their Genetic Diversity and Vector Capacities.</title>
        <authorList>
            <consortium name="Tick Genome and Microbiome Consortium (TIGMIC)"/>
            <person name="Jia N."/>
            <person name="Wang J."/>
            <person name="Shi W."/>
            <person name="Du L."/>
            <person name="Sun Y."/>
            <person name="Zhan W."/>
            <person name="Jiang J.F."/>
            <person name="Wang Q."/>
            <person name="Zhang B."/>
            <person name="Ji P."/>
            <person name="Bell-Sakyi L."/>
            <person name="Cui X.M."/>
            <person name="Yuan T.T."/>
            <person name="Jiang B.G."/>
            <person name="Yang W.F."/>
            <person name="Lam T.T."/>
            <person name="Chang Q.C."/>
            <person name="Ding S.J."/>
            <person name="Wang X.J."/>
            <person name="Zhu J.G."/>
            <person name="Ruan X.D."/>
            <person name="Zhao L."/>
            <person name="Wei J.T."/>
            <person name="Ye R.Z."/>
            <person name="Que T.C."/>
            <person name="Du C.H."/>
            <person name="Zhou Y.H."/>
            <person name="Cheng J.X."/>
            <person name="Dai P.F."/>
            <person name="Guo W.B."/>
            <person name="Han X.H."/>
            <person name="Huang E.J."/>
            <person name="Li L.F."/>
            <person name="Wei W."/>
            <person name="Gao Y.C."/>
            <person name="Liu J.Z."/>
            <person name="Shao H.Z."/>
            <person name="Wang X."/>
            <person name="Wang C.C."/>
            <person name="Yang T.C."/>
            <person name="Huo Q.B."/>
            <person name="Li W."/>
            <person name="Chen H.Y."/>
            <person name="Chen S.E."/>
            <person name="Zhou L.G."/>
            <person name="Ni X.B."/>
            <person name="Tian J.H."/>
            <person name="Sheng Y."/>
            <person name="Liu T."/>
            <person name="Pan Y.S."/>
            <person name="Xia L.Y."/>
            <person name="Li J."/>
            <person name="Zhao F."/>
            <person name="Cao W.C."/>
        </authorList>
    </citation>
    <scope>NUCLEOTIDE SEQUENCE [LARGE SCALE GENOMIC DNA]</scope>
    <source>
        <strain evidence="1">Iper-2018</strain>
    </source>
</reference>
<evidence type="ECO:0000313" key="1">
    <source>
        <dbReference type="EMBL" id="KAG0438551.1"/>
    </source>
</evidence>
<sequence length="266" mass="29944">MLMSIEGTKLPRQDTLCHAVLLCYPYREKVETCFNCKQTGHRADVCRQATSNKCRSCGTELSNTNPDGSTYTCKPVCIICGSKHETGFKVCRHRFVRRKKTPSPSTPSDRKSRRQSRSRQRGAESLRCRDRSRSSTPHHRAPHPGSKGRMNQQQQRQDDPRKVSWASKVAHHTNTHPNNTIPTAVARELEALMNECAILRRKVTTTSTPPLVNIETTTARQTYTTLLSQAHTLAATTLTPPTPTNAETETARPTSQRREARYPVPI</sequence>
<organism evidence="1 2">
    <name type="scientific">Ixodes persulcatus</name>
    <name type="common">Taiga tick</name>
    <dbReference type="NCBI Taxonomy" id="34615"/>
    <lineage>
        <taxon>Eukaryota</taxon>
        <taxon>Metazoa</taxon>
        <taxon>Ecdysozoa</taxon>
        <taxon>Arthropoda</taxon>
        <taxon>Chelicerata</taxon>
        <taxon>Arachnida</taxon>
        <taxon>Acari</taxon>
        <taxon>Parasitiformes</taxon>
        <taxon>Ixodida</taxon>
        <taxon>Ixodoidea</taxon>
        <taxon>Ixodidae</taxon>
        <taxon>Ixodinae</taxon>
        <taxon>Ixodes</taxon>
    </lineage>
</organism>
<comment type="caution">
    <text evidence="1">The sequence shown here is derived from an EMBL/GenBank/DDBJ whole genome shotgun (WGS) entry which is preliminary data.</text>
</comment>
<name>A0AC60QPP1_IXOPE</name>
<evidence type="ECO:0000313" key="2">
    <source>
        <dbReference type="Proteomes" id="UP000805193"/>
    </source>
</evidence>
<keyword evidence="2" id="KW-1185">Reference proteome</keyword>
<dbReference type="EMBL" id="JABSTQ010005780">
    <property type="protein sequence ID" value="KAG0438551.1"/>
    <property type="molecule type" value="Genomic_DNA"/>
</dbReference>
<protein>
    <submittedName>
        <fullName evidence="1">Uncharacterized protein</fullName>
    </submittedName>
</protein>
<dbReference type="Proteomes" id="UP000805193">
    <property type="component" value="Unassembled WGS sequence"/>
</dbReference>
<gene>
    <name evidence="1" type="ORF">HPB47_016968</name>
</gene>